<evidence type="ECO:0000256" key="2">
    <source>
        <dbReference type="ARBA" id="ARBA00022528"/>
    </source>
</evidence>
<comment type="subcellular location">
    <subcellularLocation>
        <location evidence="1">Plastid</location>
        <location evidence="1">Chloroplast stroma</location>
    </subcellularLocation>
</comment>
<feature type="active site" description="Tele-phosphohistidine intermediate" evidence="9">
    <location>
        <position position="19"/>
    </location>
</feature>
<keyword evidence="5" id="KW-0809">Transit peptide</keyword>
<keyword evidence="12" id="KW-1185">Reference proteome</keyword>
<dbReference type="InterPro" id="IPR029033">
    <property type="entry name" value="His_PPase_superfam"/>
</dbReference>
<dbReference type="PANTHER" id="PTHR48100">
    <property type="entry name" value="BROAD-SPECIFICITY PHOSPHATASE YOR283W-RELATED"/>
    <property type="match status" value="1"/>
</dbReference>
<dbReference type="InterPro" id="IPR050275">
    <property type="entry name" value="PGM_Phosphatase"/>
</dbReference>
<dbReference type="GO" id="GO:0009570">
    <property type="term" value="C:chloroplast stroma"/>
    <property type="evidence" value="ECO:0007669"/>
    <property type="project" value="UniProtKB-SubCell"/>
</dbReference>
<dbReference type="CDD" id="cd07067">
    <property type="entry name" value="HP_PGM_like"/>
    <property type="match status" value="1"/>
</dbReference>
<keyword evidence="3" id="KW-0934">Plastid</keyword>
<reference evidence="11" key="2">
    <citation type="submission" date="2015-03" db="UniProtKB">
        <authorList>
            <consortium name="EnsemblPlants"/>
        </authorList>
    </citation>
    <scope>IDENTIFICATION</scope>
</reference>
<evidence type="ECO:0000256" key="5">
    <source>
        <dbReference type="ARBA" id="ARBA00022946"/>
    </source>
</evidence>
<evidence type="ECO:0000256" key="6">
    <source>
        <dbReference type="ARBA" id="ARBA00038362"/>
    </source>
</evidence>
<evidence type="ECO:0000256" key="3">
    <source>
        <dbReference type="ARBA" id="ARBA00022640"/>
    </source>
</evidence>
<feature type="binding site" evidence="10">
    <location>
        <begin position="18"/>
        <end position="25"/>
    </location>
    <ligand>
        <name>substrate</name>
    </ligand>
</feature>
<feature type="binding site" evidence="10">
    <location>
        <position position="69"/>
    </location>
    <ligand>
        <name>substrate</name>
    </ligand>
</feature>
<accession>A0A0D3HIA0</accession>
<evidence type="ECO:0000256" key="4">
    <source>
        <dbReference type="ARBA" id="ARBA00022801"/>
    </source>
</evidence>
<dbReference type="EC" id="3.1.3.63" evidence="8"/>
<dbReference type="Gramene" id="OBART11G03240.2">
    <property type="protein sequence ID" value="OBART11G03240.2"/>
    <property type="gene ID" value="OBART11G03240"/>
</dbReference>
<comment type="catalytic activity">
    <reaction evidence="7">
        <text>2-carboxy-D-arabinitol 1-phosphate + H2O = 2-carboxy-D-arabinitol + phosphate</text>
        <dbReference type="Rhea" id="RHEA:17837"/>
        <dbReference type="ChEBI" id="CHEBI:15377"/>
        <dbReference type="ChEBI" id="CHEBI:43474"/>
        <dbReference type="ChEBI" id="CHEBI:58008"/>
        <dbReference type="ChEBI" id="CHEBI:58185"/>
        <dbReference type="EC" id="3.1.3.63"/>
    </reaction>
</comment>
<organism evidence="11">
    <name type="scientific">Oryza barthii</name>
    <dbReference type="NCBI Taxonomy" id="65489"/>
    <lineage>
        <taxon>Eukaryota</taxon>
        <taxon>Viridiplantae</taxon>
        <taxon>Streptophyta</taxon>
        <taxon>Embryophyta</taxon>
        <taxon>Tracheophyta</taxon>
        <taxon>Spermatophyta</taxon>
        <taxon>Magnoliopsida</taxon>
        <taxon>Liliopsida</taxon>
        <taxon>Poales</taxon>
        <taxon>Poaceae</taxon>
        <taxon>BOP clade</taxon>
        <taxon>Oryzoideae</taxon>
        <taxon>Oryzeae</taxon>
        <taxon>Oryzinae</taxon>
        <taxon>Oryza</taxon>
    </lineage>
</organism>
<dbReference type="GO" id="GO:0005829">
    <property type="term" value="C:cytosol"/>
    <property type="evidence" value="ECO:0007669"/>
    <property type="project" value="TreeGrafter"/>
</dbReference>
<evidence type="ECO:0000256" key="10">
    <source>
        <dbReference type="PIRSR" id="PIRSR613078-2"/>
    </source>
</evidence>
<dbReference type="SMART" id="SM00855">
    <property type="entry name" value="PGAM"/>
    <property type="match status" value="2"/>
</dbReference>
<evidence type="ECO:0000256" key="9">
    <source>
        <dbReference type="PIRSR" id="PIRSR613078-1"/>
    </source>
</evidence>
<sequence length="519" mass="56265">MLLLAPSPAEAKRVVLVRHGQSTWNAEGRIQGSSDISVLTPKGESQAETSRLMLLSDSFDACFTSPLARSRRTAEIIWADRDDDLIPDSDLREIDLYSFQGLLKNEGKERYGVIYRQWQKNAANFSIDGHYPVRELWDRAQNCWERILAHEGKSVLVVAHNAVNQALVASSLGLGTEYFRILLQSNCGASVLDFTPQAGGGPPAVCLNRLNQTPNSPVASGSSAGRKTSKRIILACQGATQNSAEIGVSGMGYAPLNMLGIIQSQKTAELLLDQKVNGILCSPQVAAFDTATTICEVQEAADCLGADCVPRYVEMKKLLELEIDDAFQTKQKSFGEIAQSGWLGSMEYKTLEGLWNQSKAAWQALLNELQDDTSERILVVVGHPVSSSPAQPAGCLPREHVAFASSILSPRSLASSMLIPAAAVSLIQCATFGLLAAAGTIAVLSAARVRHWLIESMIRAEAVSVNEITIASTAQTYMIKGRPWLSLCHKKTGLIRLLLQSRAASVQTIFHGQRAWYAA</sequence>
<evidence type="ECO:0000256" key="8">
    <source>
        <dbReference type="ARBA" id="ARBA00066640"/>
    </source>
</evidence>
<protein>
    <recommendedName>
        <fullName evidence="8">2-carboxy-D-arabinitol-1-phosphatase</fullName>
        <ecNumber evidence="8">3.1.3.63</ecNumber>
    </recommendedName>
</protein>
<proteinExistence type="inferred from homology"/>
<dbReference type="PROSITE" id="PS00175">
    <property type="entry name" value="PG_MUTASE"/>
    <property type="match status" value="1"/>
</dbReference>
<feature type="active site" description="Proton donor/acceptor" evidence="9">
    <location>
        <position position="93"/>
    </location>
</feature>
<reference evidence="11" key="1">
    <citation type="journal article" date="2009" name="Rice">
        <title>De Novo Next Generation Sequencing of Plant Genomes.</title>
        <authorList>
            <person name="Rounsley S."/>
            <person name="Marri P.R."/>
            <person name="Yu Y."/>
            <person name="He R."/>
            <person name="Sisneros N."/>
            <person name="Goicoechea J.L."/>
            <person name="Lee S.J."/>
            <person name="Angelova A."/>
            <person name="Kudrna D."/>
            <person name="Luo M."/>
            <person name="Affourtit J."/>
            <person name="Desany B."/>
            <person name="Knight J."/>
            <person name="Niazi F."/>
            <person name="Egholm M."/>
            <person name="Wing R.A."/>
        </authorList>
    </citation>
    <scope>NUCLEOTIDE SEQUENCE [LARGE SCALE GENOMIC DNA]</scope>
    <source>
        <strain evidence="11">cv. IRGC 105608</strain>
    </source>
</reference>
<dbReference type="Proteomes" id="UP000026960">
    <property type="component" value="Chromosome 11"/>
</dbReference>
<keyword evidence="4" id="KW-0378">Hydrolase</keyword>
<dbReference type="FunFam" id="3.40.50.1240:FF:000018">
    <property type="entry name" value="Phosphoglycerate mutase"/>
    <property type="match status" value="1"/>
</dbReference>
<comment type="similarity">
    <text evidence="6">Belongs to the phosphoglycerate mutase family.</text>
</comment>
<dbReference type="PANTHER" id="PTHR48100:SF10">
    <property type="entry name" value="2-CARBOXY-D-ARABINITOL-1-PHOSPHATASE-RELATED"/>
    <property type="match status" value="1"/>
</dbReference>
<dbReference type="Gene3D" id="3.40.50.1240">
    <property type="entry name" value="Phosphoglycerate mutase-like"/>
    <property type="match status" value="2"/>
</dbReference>
<evidence type="ECO:0000256" key="1">
    <source>
        <dbReference type="ARBA" id="ARBA00004470"/>
    </source>
</evidence>
<dbReference type="GO" id="GO:0047538">
    <property type="term" value="F:2-carboxy-D-arabinitol-1-phosphatase activity"/>
    <property type="evidence" value="ECO:0007669"/>
    <property type="project" value="UniProtKB-EC"/>
</dbReference>
<dbReference type="Pfam" id="PF00300">
    <property type="entry name" value="His_Phos_1"/>
    <property type="match status" value="2"/>
</dbReference>
<evidence type="ECO:0000313" key="12">
    <source>
        <dbReference type="Proteomes" id="UP000026960"/>
    </source>
</evidence>
<name>A0A0D3HIA0_9ORYZ</name>
<evidence type="ECO:0000256" key="7">
    <source>
        <dbReference type="ARBA" id="ARBA00052441"/>
    </source>
</evidence>
<evidence type="ECO:0000313" key="11">
    <source>
        <dbReference type="EnsemblPlants" id="OBART11G03240.2"/>
    </source>
</evidence>
<feature type="binding site" evidence="10">
    <location>
        <position position="104"/>
    </location>
    <ligand>
        <name>substrate</name>
    </ligand>
</feature>
<dbReference type="InterPro" id="IPR001345">
    <property type="entry name" value="PG/BPGM_mutase_AS"/>
</dbReference>
<dbReference type="EnsemblPlants" id="OBART11G03240.2">
    <property type="protein sequence ID" value="OBART11G03240.2"/>
    <property type="gene ID" value="OBART11G03240"/>
</dbReference>
<dbReference type="AlphaFoldDB" id="A0A0D3HIA0"/>
<keyword evidence="2" id="KW-0150">Chloroplast</keyword>
<dbReference type="SUPFAM" id="SSF53254">
    <property type="entry name" value="Phosphoglycerate mutase-like"/>
    <property type="match status" value="2"/>
</dbReference>
<dbReference type="InterPro" id="IPR013078">
    <property type="entry name" value="His_Pase_superF_clade-1"/>
</dbReference>